<protein>
    <submittedName>
        <fullName evidence="6">Uncharacterized protein</fullName>
    </submittedName>
</protein>
<feature type="transmembrane region" description="Helical" evidence="5">
    <location>
        <begin position="120"/>
        <end position="146"/>
    </location>
</feature>
<keyword evidence="4 5" id="KW-0472">Membrane</keyword>
<dbReference type="NCBIfam" id="NF002586">
    <property type="entry name" value="PRK02237.1"/>
    <property type="match status" value="1"/>
</dbReference>
<dbReference type="PANTHER" id="PTHR36116:SF1">
    <property type="entry name" value="UPF0060 MEMBRANE PROTEIN YNFA"/>
    <property type="match status" value="1"/>
</dbReference>
<proteinExistence type="inferred from homology"/>
<name>A0A0D3JBV1_EMIH1</name>
<evidence type="ECO:0000256" key="4">
    <source>
        <dbReference type="ARBA" id="ARBA00023136"/>
    </source>
</evidence>
<dbReference type="GO" id="GO:0005886">
    <property type="term" value="C:plasma membrane"/>
    <property type="evidence" value="ECO:0007669"/>
    <property type="project" value="TreeGrafter"/>
</dbReference>
<dbReference type="GeneID" id="17266533"/>
<evidence type="ECO:0000256" key="3">
    <source>
        <dbReference type="ARBA" id="ARBA00022989"/>
    </source>
</evidence>
<reference evidence="7" key="1">
    <citation type="journal article" date="2013" name="Nature">
        <title>Pan genome of the phytoplankton Emiliania underpins its global distribution.</title>
        <authorList>
            <person name="Read B.A."/>
            <person name="Kegel J."/>
            <person name="Klute M.J."/>
            <person name="Kuo A."/>
            <person name="Lefebvre S.C."/>
            <person name="Maumus F."/>
            <person name="Mayer C."/>
            <person name="Miller J."/>
            <person name="Monier A."/>
            <person name="Salamov A."/>
            <person name="Young J."/>
            <person name="Aguilar M."/>
            <person name="Claverie J.M."/>
            <person name="Frickenhaus S."/>
            <person name="Gonzalez K."/>
            <person name="Herman E.K."/>
            <person name="Lin Y.C."/>
            <person name="Napier J."/>
            <person name="Ogata H."/>
            <person name="Sarno A.F."/>
            <person name="Shmutz J."/>
            <person name="Schroeder D."/>
            <person name="de Vargas C."/>
            <person name="Verret F."/>
            <person name="von Dassow P."/>
            <person name="Valentin K."/>
            <person name="Van de Peer Y."/>
            <person name="Wheeler G."/>
            <person name="Dacks J.B."/>
            <person name="Delwiche C.F."/>
            <person name="Dyhrman S.T."/>
            <person name="Glockner G."/>
            <person name="John U."/>
            <person name="Richards T."/>
            <person name="Worden A.Z."/>
            <person name="Zhang X."/>
            <person name="Grigoriev I.V."/>
            <person name="Allen A.E."/>
            <person name="Bidle K."/>
            <person name="Borodovsky M."/>
            <person name="Bowler C."/>
            <person name="Brownlee C."/>
            <person name="Cock J.M."/>
            <person name="Elias M."/>
            <person name="Gladyshev V.N."/>
            <person name="Groth M."/>
            <person name="Guda C."/>
            <person name="Hadaegh A."/>
            <person name="Iglesias-Rodriguez M.D."/>
            <person name="Jenkins J."/>
            <person name="Jones B.M."/>
            <person name="Lawson T."/>
            <person name="Leese F."/>
            <person name="Lindquist E."/>
            <person name="Lobanov A."/>
            <person name="Lomsadze A."/>
            <person name="Malik S.B."/>
            <person name="Marsh M.E."/>
            <person name="Mackinder L."/>
            <person name="Mock T."/>
            <person name="Mueller-Roeber B."/>
            <person name="Pagarete A."/>
            <person name="Parker M."/>
            <person name="Probert I."/>
            <person name="Quesneville H."/>
            <person name="Raines C."/>
            <person name="Rensing S.A."/>
            <person name="Riano-Pachon D.M."/>
            <person name="Richier S."/>
            <person name="Rokitta S."/>
            <person name="Shiraiwa Y."/>
            <person name="Soanes D.M."/>
            <person name="van der Giezen M."/>
            <person name="Wahlund T.M."/>
            <person name="Williams B."/>
            <person name="Wilson W."/>
            <person name="Wolfe G."/>
            <person name="Wurch L.L."/>
        </authorList>
    </citation>
    <scope>NUCLEOTIDE SEQUENCE</scope>
</reference>
<dbReference type="EnsemblProtists" id="EOD20986">
    <property type="protein sequence ID" value="EOD20986"/>
    <property type="gene ID" value="EMIHUDRAFT_208056"/>
</dbReference>
<dbReference type="SUPFAM" id="SSF103481">
    <property type="entry name" value="Multidrug resistance efflux transporter EmrE"/>
    <property type="match status" value="1"/>
</dbReference>
<feature type="transmembrane region" description="Helical" evidence="5">
    <location>
        <begin position="152"/>
        <end position="168"/>
    </location>
</feature>
<dbReference type="RefSeq" id="XP_005773415.1">
    <property type="nucleotide sequence ID" value="XM_005773358.1"/>
</dbReference>
<evidence type="ECO:0000256" key="2">
    <source>
        <dbReference type="ARBA" id="ARBA00022692"/>
    </source>
</evidence>
<dbReference type="InterPro" id="IPR037185">
    <property type="entry name" value="EmrE-like"/>
</dbReference>
<feature type="transmembrane region" description="Helical" evidence="5">
    <location>
        <begin position="52"/>
        <end position="70"/>
    </location>
</feature>
<sequence length="244" mass="26593">MSPGSLPGGIVTSSLFPLGGRTKMVCAEEAVFSGIAKALEVGGARRRRVAEIANVLVALAAMLVDQLAGVGRKKKTRRFLPWVIGSYNGYRYELLWYRPFPKPGLSAAPALIHMQWSYSLIAYVSILFFVAGVAEIGGGWLVWQAVREQKPWWWAVAGGAVLMLYGFVPTLQPLNDFGRLYAVYGGVFIGLSFVWGYLFDGIVPDTGDWVGSIVALLGVALVLFWPREGAEQVVEPLLITGRQA</sequence>
<evidence type="ECO:0000313" key="7">
    <source>
        <dbReference type="Proteomes" id="UP000013827"/>
    </source>
</evidence>
<dbReference type="HOGENOM" id="CLU_1139766_0_0_1"/>
<dbReference type="KEGG" id="ehx:EMIHUDRAFT_208056"/>
<evidence type="ECO:0000256" key="1">
    <source>
        <dbReference type="ARBA" id="ARBA00022475"/>
    </source>
</evidence>
<dbReference type="eggNOG" id="ENOG502S4DA">
    <property type="taxonomic scope" value="Eukaryota"/>
</dbReference>
<keyword evidence="1" id="KW-1003">Cell membrane</keyword>
<feature type="transmembrane region" description="Helical" evidence="5">
    <location>
        <begin position="180"/>
        <end position="197"/>
    </location>
</feature>
<evidence type="ECO:0000256" key="5">
    <source>
        <dbReference type="SAM" id="Phobius"/>
    </source>
</evidence>
<dbReference type="PANTHER" id="PTHR36116">
    <property type="entry name" value="UPF0060 MEMBRANE PROTEIN YNFA"/>
    <property type="match status" value="1"/>
</dbReference>
<feature type="transmembrane region" description="Helical" evidence="5">
    <location>
        <begin position="209"/>
        <end position="226"/>
    </location>
</feature>
<keyword evidence="3 5" id="KW-1133">Transmembrane helix</keyword>
<accession>A0A0D3JBV1</accession>
<dbReference type="HAMAP" id="MF_00010">
    <property type="entry name" value="UPF0060"/>
    <property type="match status" value="1"/>
</dbReference>
<dbReference type="Proteomes" id="UP000013827">
    <property type="component" value="Unassembled WGS sequence"/>
</dbReference>
<dbReference type="AlphaFoldDB" id="A0A0D3JBV1"/>
<reference evidence="6" key="2">
    <citation type="submission" date="2024-10" db="UniProtKB">
        <authorList>
            <consortium name="EnsemblProtists"/>
        </authorList>
    </citation>
    <scope>IDENTIFICATION</scope>
</reference>
<dbReference type="PaxDb" id="2903-EOD20986"/>
<dbReference type="Pfam" id="PF02694">
    <property type="entry name" value="UPF0060"/>
    <property type="match status" value="1"/>
</dbReference>
<organism evidence="6 7">
    <name type="scientific">Emiliania huxleyi (strain CCMP1516)</name>
    <dbReference type="NCBI Taxonomy" id="280463"/>
    <lineage>
        <taxon>Eukaryota</taxon>
        <taxon>Haptista</taxon>
        <taxon>Haptophyta</taxon>
        <taxon>Prymnesiophyceae</taxon>
        <taxon>Isochrysidales</taxon>
        <taxon>Noelaerhabdaceae</taxon>
        <taxon>Emiliania</taxon>
    </lineage>
</organism>
<evidence type="ECO:0000313" key="6">
    <source>
        <dbReference type="EnsemblProtists" id="EOD20986"/>
    </source>
</evidence>
<keyword evidence="7" id="KW-1185">Reference proteome</keyword>
<keyword evidence="2 5" id="KW-0812">Transmembrane</keyword>
<dbReference type="InterPro" id="IPR003844">
    <property type="entry name" value="UPF0060"/>
</dbReference>